<gene>
    <name evidence="2" type="ORF">C6Y40_12455</name>
</gene>
<protein>
    <recommendedName>
        <fullName evidence="1">Rad50/SbcC-type AAA domain-containing protein</fullName>
    </recommendedName>
</protein>
<dbReference type="SUPFAM" id="SSF52540">
    <property type="entry name" value="P-loop containing nucleoside triphosphate hydrolases"/>
    <property type="match status" value="1"/>
</dbReference>
<evidence type="ECO:0000313" key="3">
    <source>
        <dbReference type="Proteomes" id="UP000238949"/>
    </source>
</evidence>
<dbReference type="InterPro" id="IPR027417">
    <property type="entry name" value="P-loop_NTPase"/>
</dbReference>
<dbReference type="Gene3D" id="3.40.50.300">
    <property type="entry name" value="P-loop containing nucleotide triphosphate hydrolases"/>
    <property type="match status" value="1"/>
</dbReference>
<organism evidence="2 3">
    <name type="scientific">Alteromonas alba</name>
    <dbReference type="NCBI Taxonomy" id="2079529"/>
    <lineage>
        <taxon>Bacteria</taxon>
        <taxon>Pseudomonadati</taxon>
        <taxon>Pseudomonadota</taxon>
        <taxon>Gammaproteobacteria</taxon>
        <taxon>Alteromonadales</taxon>
        <taxon>Alteromonadaceae</taxon>
        <taxon>Alteromonas/Salinimonas group</taxon>
        <taxon>Alteromonas</taxon>
    </lineage>
</organism>
<accession>A0A2S9V9Y2</accession>
<name>A0A2S9V9Y2_9ALTE</name>
<keyword evidence="3" id="KW-1185">Reference proteome</keyword>
<sequence length="433" mass="49390">MKIKTLHLQHFRRFTDFRLPLHEQLTVLVARNGAGKTSVLDGIATLLGAFLTRLPKVNGINPKDNDFQVFADSSKPAFMRLTAESFDGVSWDRTEKRDKSKKTAAQVPAALGVKQLNDYVDAFIDAENAGLNYELPIFIYYGTGRGVFDVPQRKRDFANEFPRFDAFNGSLESKTNFKKFVEYFYYLEAQEGKLQKEQRSFDVELPELKAIRRAIDLMMPTFSNPESVMPAGIQVDWLDDGIKKKLRIEQLSDGFRTTLAMVMDIAARMAEANPQSFDPLATTGIVLIDEVDLHLHPGWQQHILLDLQRTFPNIQFIVSTHSAQVISSVKPECLRVIDWQEDAPSLLEIDFSEGAEAQQVLLDVLGVHSTRAEKLPIVQSLKNYQQLVEDDQWDSPEAETLRQHLDEWGGEYEPELARLDMDIKIKAWEREQV</sequence>
<dbReference type="PANTHER" id="PTHR43581:SF2">
    <property type="entry name" value="EXCINUCLEASE ATPASE SUBUNIT"/>
    <property type="match status" value="1"/>
</dbReference>
<dbReference type="InterPro" id="IPR038729">
    <property type="entry name" value="Rad50/SbcC_AAA"/>
</dbReference>
<dbReference type="Proteomes" id="UP000238949">
    <property type="component" value="Unassembled WGS sequence"/>
</dbReference>
<reference evidence="3" key="1">
    <citation type="journal article" date="2020" name="Int. J. Syst. Evol. Microbiol.">
        <title>Alteromonas alba sp. nov., a marine bacterium isolated from the seawater of the West Pacific Ocean.</title>
        <authorList>
            <person name="Sun C."/>
            <person name="Wu Y.-H."/>
            <person name="Xamxidin M."/>
            <person name="Cheng H."/>
            <person name="Xu X.-W."/>
        </authorList>
    </citation>
    <scope>NUCLEOTIDE SEQUENCE [LARGE SCALE GENOMIC DNA]</scope>
    <source>
        <strain evidence="3">190</strain>
    </source>
</reference>
<feature type="domain" description="Rad50/SbcC-type AAA" evidence="1">
    <location>
        <begin position="6"/>
        <end position="213"/>
    </location>
</feature>
<dbReference type="InterPro" id="IPR051396">
    <property type="entry name" value="Bact_Antivir_Def_Nuclease"/>
</dbReference>
<comment type="caution">
    <text evidence="2">The sequence shown here is derived from an EMBL/GenBank/DDBJ whole genome shotgun (WGS) entry which is preliminary data.</text>
</comment>
<dbReference type="PANTHER" id="PTHR43581">
    <property type="entry name" value="ATP/GTP PHOSPHATASE"/>
    <property type="match status" value="1"/>
</dbReference>
<evidence type="ECO:0000259" key="1">
    <source>
        <dbReference type="Pfam" id="PF13476"/>
    </source>
</evidence>
<proteinExistence type="predicted"/>
<dbReference type="EMBL" id="PVNP01000134">
    <property type="protein sequence ID" value="PRO73252.1"/>
    <property type="molecule type" value="Genomic_DNA"/>
</dbReference>
<dbReference type="GO" id="GO:0006302">
    <property type="term" value="P:double-strand break repair"/>
    <property type="evidence" value="ECO:0007669"/>
    <property type="project" value="InterPro"/>
</dbReference>
<dbReference type="OrthoDB" id="9815944at2"/>
<dbReference type="Pfam" id="PF13476">
    <property type="entry name" value="AAA_23"/>
    <property type="match status" value="1"/>
</dbReference>
<dbReference type="GO" id="GO:0016887">
    <property type="term" value="F:ATP hydrolysis activity"/>
    <property type="evidence" value="ECO:0007669"/>
    <property type="project" value="InterPro"/>
</dbReference>
<dbReference type="AlphaFoldDB" id="A0A2S9V9Y2"/>
<dbReference type="RefSeq" id="WP_105934860.1">
    <property type="nucleotide sequence ID" value="NZ_PVNP01000134.1"/>
</dbReference>
<evidence type="ECO:0000313" key="2">
    <source>
        <dbReference type="EMBL" id="PRO73252.1"/>
    </source>
</evidence>